<evidence type="ECO:0000313" key="4">
    <source>
        <dbReference type="Proteomes" id="UP000006729"/>
    </source>
</evidence>
<evidence type="ECO:0000313" key="3">
    <source>
        <dbReference type="EMBL" id="PNT37821.1"/>
    </source>
</evidence>
<dbReference type="Pfam" id="PF13839">
    <property type="entry name" value="PC-Esterase"/>
    <property type="match status" value="2"/>
</dbReference>
<dbReference type="STRING" id="3694.A0A2K2AJW1"/>
<dbReference type="InParanoid" id="A0A2K2AJW1"/>
<sequence>MVQGRPPAGAPNEVRMTVRVDTLDWTTPRVVTSKTGGEVKMEISVETAYRRSIESLIDWIHNEVNTGKTQVFFRTFSPVHFRGGDRKSRGSCHLEKLPDLSSVLDSPDIHFKIFFDVMSARRKDGHPSVYYLGSSIGPPSLHRQDCSHWYLPGVPDSWNELLYTLLLKWESVHAQNLTESSQATP</sequence>
<protein>
    <recommendedName>
        <fullName evidence="2">Trichome birefringence-like C-terminal domain-containing protein</fullName>
    </recommendedName>
</protein>
<keyword evidence="4" id="KW-1185">Reference proteome</keyword>
<proteinExistence type="inferred from homology"/>
<dbReference type="InterPro" id="IPR026057">
    <property type="entry name" value="TBL_C"/>
</dbReference>
<organism evidence="3 4">
    <name type="scientific">Populus trichocarpa</name>
    <name type="common">Western balsam poplar</name>
    <name type="synonym">Populus balsamifera subsp. trichocarpa</name>
    <dbReference type="NCBI Taxonomy" id="3694"/>
    <lineage>
        <taxon>Eukaryota</taxon>
        <taxon>Viridiplantae</taxon>
        <taxon>Streptophyta</taxon>
        <taxon>Embryophyta</taxon>
        <taxon>Tracheophyta</taxon>
        <taxon>Spermatophyta</taxon>
        <taxon>Magnoliopsida</taxon>
        <taxon>eudicotyledons</taxon>
        <taxon>Gunneridae</taxon>
        <taxon>Pentapetalae</taxon>
        <taxon>rosids</taxon>
        <taxon>fabids</taxon>
        <taxon>Malpighiales</taxon>
        <taxon>Salicaceae</taxon>
        <taxon>Saliceae</taxon>
        <taxon>Populus</taxon>
    </lineage>
</organism>
<dbReference type="PANTHER" id="PTHR32285:SF361">
    <property type="entry name" value="TRICHOME BIREFRINGENCE-LIKE N-TERMINAL DOMAIN-CONTAINING PROTEIN"/>
    <property type="match status" value="1"/>
</dbReference>
<dbReference type="InterPro" id="IPR029962">
    <property type="entry name" value="TBL"/>
</dbReference>
<feature type="domain" description="Trichome birefringence-like C-terminal" evidence="2">
    <location>
        <begin position="32"/>
        <end position="101"/>
    </location>
</feature>
<dbReference type="Proteomes" id="UP000006729">
    <property type="component" value="Chromosome 5"/>
</dbReference>
<reference evidence="3 4" key="1">
    <citation type="journal article" date="2006" name="Science">
        <title>The genome of black cottonwood, Populus trichocarpa (Torr. &amp; Gray).</title>
        <authorList>
            <person name="Tuskan G.A."/>
            <person name="Difazio S."/>
            <person name="Jansson S."/>
            <person name="Bohlmann J."/>
            <person name="Grigoriev I."/>
            <person name="Hellsten U."/>
            <person name="Putnam N."/>
            <person name="Ralph S."/>
            <person name="Rombauts S."/>
            <person name="Salamov A."/>
            <person name="Schein J."/>
            <person name="Sterck L."/>
            <person name="Aerts A."/>
            <person name="Bhalerao R.R."/>
            <person name="Bhalerao R.P."/>
            <person name="Blaudez D."/>
            <person name="Boerjan W."/>
            <person name="Brun A."/>
            <person name="Brunner A."/>
            <person name="Busov V."/>
            <person name="Campbell M."/>
            <person name="Carlson J."/>
            <person name="Chalot M."/>
            <person name="Chapman J."/>
            <person name="Chen G.L."/>
            <person name="Cooper D."/>
            <person name="Coutinho P.M."/>
            <person name="Couturier J."/>
            <person name="Covert S."/>
            <person name="Cronk Q."/>
            <person name="Cunningham R."/>
            <person name="Davis J."/>
            <person name="Degroeve S."/>
            <person name="Dejardin A."/>
            <person name="Depamphilis C."/>
            <person name="Detter J."/>
            <person name="Dirks B."/>
            <person name="Dubchak I."/>
            <person name="Duplessis S."/>
            <person name="Ehlting J."/>
            <person name="Ellis B."/>
            <person name="Gendler K."/>
            <person name="Goodstein D."/>
            <person name="Gribskov M."/>
            <person name="Grimwood J."/>
            <person name="Groover A."/>
            <person name="Gunter L."/>
            <person name="Hamberger B."/>
            <person name="Heinze B."/>
            <person name="Helariutta Y."/>
            <person name="Henrissat B."/>
            <person name="Holligan D."/>
            <person name="Holt R."/>
            <person name="Huang W."/>
            <person name="Islam-Faridi N."/>
            <person name="Jones S."/>
            <person name="Jones-Rhoades M."/>
            <person name="Jorgensen R."/>
            <person name="Joshi C."/>
            <person name="Kangasjarvi J."/>
            <person name="Karlsson J."/>
            <person name="Kelleher C."/>
            <person name="Kirkpatrick R."/>
            <person name="Kirst M."/>
            <person name="Kohler A."/>
            <person name="Kalluri U."/>
            <person name="Larimer F."/>
            <person name="Leebens-Mack J."/>
            <person name="Leple J.C."/>
            <person name="Locascio P."/>
            <person name="Lou Y."/>
            <person name="Lucas S."/>
            <person name="Martin F."/>
            <person name="Montanini B."/>
            <person name="Napoli C."/>
            <person name="Nelson D.R."/>
            <person name="Nelson C."/>
            <person name="Nieminen K."/>
            <person name="Nilsson O."/>
            <person name="Pereda V."/>
            <person name="Peter G."/>
            <person name="Philippe R."/>
            <person name="Pilate G."/>
            <person name="Poliakov A."/>
            <person name="Razumovskaya J."/>
            <person name="Richardson P."/>
            <person name="Rinaldi C."/>
            <person name="Ritland K."/>
            <person name="Rouze P."/>
            <person name="Ryaboy D."/>
            <person name="Schmutz J."/>
            <person name="Schrader J."/>
            <person name="Segerman B."/>
            <person name="Shin H."/>
            <person name="Siddiqui A."/>
            <person name="Sterky F."/>
            <person name="Terry A."/>
            <person name="Tsai C.J."/>
            <person name="Uberbacher E."/>
            <person name="Unneberg P."/>
            <person name="Vahala J."/>
            <person name="Wall K."/>
            <person name="Wessler S."/>
            <person name="Yang G."/>
            <person name="Yin T."/>
            <person name="Douglas C."/>
            <person name="Marra M."/>
            <person name="Sandberg G."/>
            <person name="Van de Peer Y."/>
            <person name="Rokhsar D."/>
        </authorList>
    </citation>
    <scope>NUCLEOTIDE SEQUENCE [LARGE SCALE GENOMIC DNA]</scope>
    <source>
        <strain evidence="4">cv. Nisqually</strain>
    </source>
</reference>
<dbReference type="PANTHER" id="PTHR32285">
    <property type="entry name" value="PROTEIN TRICHOME BIREFRINGENCE-LIKE 9-RELATED"/>
    <property type="match status" value="1"/>
</dbReference>
<evidence type="ECO:0000256" key="1">
    <source>
        <dbReference type="ARBA" id="ARBA00007727"/>
    </source>
</evidence>
<dbReference type="GO" id="GO:0016413">
    <property type="term" value="F:O-acetyltransferase activity"/>
    <property type="evidence" value="ECO:0007669"/>
    <property type="project" value="InterPro"/>
</dbReference>
<gene>
    <name evidence="3" type="ORF">POPTR_005G208300</name>
</gene>
<name>A0A2K2AJW1_POPTR</name>
<accession>A0A2K2AJW1</accession>
<dbReference type="AlphaFoldDB" id="A0A2K2AJW1"/>
<evidence type="ECO:0000259" key="2">
    <source>
        <dbReference type="Pfam" id="PF13839"/>
    </source>
</evidence>
<comment type="similarity">
    <text evidence="1">Belongs to the PC-esterase family. TBL subfamily.</text>
</comment>
<feature type="domain" description="Trichome birefringence-like C-terminal" evidence="2">
    <location>
        <begin position="118"/>
        <end position="164"/>
    </location>
</feature>
<dbReference type="EMBL" id="CM009294">
    <property type="protein sequence ID" value="PNT37821.1"/>
    <property type="molecule type" value="Genomic_DNA"/>
</dbReference>